<organism evidence="4">
    <name type="scientific">Xenopsylla cheopis</name>
    <name type="common">Oriental rat flea</name>
    <name type="synonym">Pulex cheopis</name>
    <dbReference type="NCBI Taxonomy" id="163159"/>
    <lineage>
        <taxon>Eukaryota</taxon>
        <taxon>Metazoa</taxon>
        <taxon>Ecdysozoa</taxon>
        <taxon>Arthropoda</taxon>
        <taxon>Hexapoda</taxon>
        <taxon>Insecta</taxon>
        <taxon>Pterygota</taxon>
        <taxon>Neoptera</taxon>
        <taxon>Endopterygota</taxon>
        <taxon>Siphonaptera</taxon>
        <taxon>Pulicidae</taxon>
        <taxon>Xenopsyllinae</taxon>
        <taxon>Xenopsylla</taxon>
    </lineage>
</organism>
<evidence type="ECO:0000256" key="3">
    <source>
        <dbReference type="SAM" id="MobiDB-lite"/>
    </source>
</evidence>
<comment type="function">
    <text evidence="2">May mediate accelerated ATP-independent bidirectional transbilayer migration of phospholipids upon binding calcium ions that results in a loss of phospholipid asymmetry in the plasma membrane.</text>
</comment>
<reference evidence="4" key="1">
    <citation type="submission" date="2020-03" db="EMBL/GenBank/DDBJ databases">
        <title>Transcriptomic Profiling of the Digestive Tract of the Rat Flea, Xenopsylla cheopis, Following Blood Feeding and Infection with Yersinia pestis.</title>
        <authorList>
            <person name="Bland D.M."/>
            <person name="Martens C.A."/>
            <person name="Virtaneva K."/>
            <person name="Kanakabandi K."/>
            <person name="Long D."/>
            <person name="Rosenke R."/>
            <person name="Saturday G.A."/>
            <person name="Hoyt F.H."/>
            <person name="Bruno D.P."/>
            <person name="Ribeiro J.M.C."/>
            <person name="Hinnebusch J."/>
        </authorList>
    </citation>
    <scope>NUCLEOTIDE SEQUENCE</scope>
</reference>
<protein>
    <recommendedName>
        <fullName evidence="2">Phospholipid scramblase</fullName>
    </recommendedName>
</protein>
<dbReference type="GO" id="GO:0005886">
    <property type="term" value="C:plasma membrane"/>
    <property type="evidence" value="ECO:0007669"/>
    <property type="project" value="TreeGrafter"/>
</dbReference>
<feature type="region of interest" description="Disordered" evidence="3">
    <location>
        <begin position="1"/>
        <end position="70"/>
    </location>
</feature>
<dbReference type="Pfam" id="PF03803">
    <property type="entry name" value="Scramblase"/>
    <property type="match status" value="1"/>
</dbReference>
<proteinExistence type="inferred from homology"/>
<dbReference type="InterPro" id="IPR025659">
    <property type="entry name" value="Tubby-like_C"/>
</dbReference>
<sequence length="350" mass="38689">MAHQKDSQVPYNVGFENQQPGFVGPAYPPSQGFQHPQPGYPMPQQGYQGFPPQQGGYVPPGYQQETGYQPGYPQPQGPGGPCGFPMTQVPGINHQSQGPIVTQPGLGNTGIQTDGWMNMPQRPHNCPPGLEYLTTVDRLLVKQKVELLEVLTSFETENKFTIKNGNGQKVFYASEQTDCLTRNFCGPLRPFEMKIMDNFKNQVIHLHRPLACMSCCFPCCLQSMEVSCPPGTVIGTIDQEWSILKPTLLVKDGGGNPIFRIEGPICRFGCGMSVDFKIFTLDGANEIGIISKQWGGLVREFFTDADYFGVSFPIDLDVKMKAVLLGAVFLVDMMFFEKSGNRESDRPGML</sequence>
<dbReference type="PANTHER" id="PTHR23248">
    <property type="entry name" value="PHOSPHOLIPID SCRAMBLASE-RELATED"/>
    <property type="match status" value="1"/>
</dbReference>
<evidence type="ECO:0000256" key="1">
    <source>
        <dbReference type="ARBA" id="ARBA00005350"/>
    </source>
</evidence>
<dbReference type="AlphaFoldDB" id="A0A6M2DSW2"/>
<comment type="similarity">
    <text evidence="1 2">Belongs to the phospholipid scramblase family.</text>
</comment>
<dbReference type="SUPFAM" id="SSF54518">
    <property type="entry name" value="Tubby C-terminal domain-like"/>
    <property type="match status" value="1"/>
</dbReference>
<keyword evidence="2" id="KW-0106">Calcium</keyword>
<accession>A0A6M2DSW2</accession>
<evidence type="ECO:0000256" key="2">
    <source>
        <dbReference type="RuleBase" id="RU363116"/>
    </source>
</evidence>
<keyword evidence="2" id="KW-0564">Palmitate</keyword>
<dbReference type="EMBL" id="GIIL01005546">
    <property type="protein sequence ID" value="NOV49272.1"/>
    <property type="molecule type" value="Transcribed_RNA"/>
</dbReference>
<name>A0A6M2DSW2_XENCH</name>
<feature type="compositionally biased region" description="Low complexity" evidence="3">
    <location>
        <begin position="42"/>
        <end position="70"/>
    </location>
</feature>
<keyword evidence="2" id="KW-0449">Lipoprotein</keyword>
<dbReference type="GO" id="GO:0017128">
    <property type="term" value="F:phospholipid scramblase activity"/>
    <property type="evidence" value="ECO:0007669"/>
    <property type="project" value="InterPro"/>
</dbReference>
<evidence type="ECO:0000313" key="4">
    <source>
        <dbReference type="EMBL" id="NOV49272.1"/>
    </source>
</evidence>
<dbReference type="InterPro" id="IPR005552">
    <property type="entry name" value="Scramblase"/>
</dbReference>
<dbReference type="PANTHER" id="PTHR23248:SF9">
    <property type="entry name" value="PHOSPHOLIPID SCRAMBLASE"/>
    <property type="match status" value="1"/>
</dbReference>
<feature type="compositionally biased region" description="Polar residues" evidence="3">
    <location>
        <begin position="7"/>
        <end position="20"/>
    </location>
</feature>
<comment type="cofactor">
    <cofactor evidence="2">
        <name>Ca(2+)</name>
        <dbReference type="ChEBI" id="CHEBI:29108"/>
    </cofactor>
</comment>